<evidence type="ECO:0000256" key="1">
    <source>
        <dbReference type="SAM" id="MobiDB-lite"/>
    </source>
</evidence>
<feature type="domain" description="INO80 complex subunit B-like conserved region" evidence="2">
    <location>
        <begin position="156"/>
        <end position="283"/>
    </location>
</feature>
<gene>
    <name evidence="3" type="ORF">K443DRAFT_675525</name>
</gene>
<evidence type="ECO:0000313" key="3">
    <source>
        <dbReference type="EMBL" id="KIK04894.1"/>
    </source>
</evidence>
<evidence type="ECO:0000313" key="4">
    <source>
        <dbReference type="Proteomes" id="UP000054477"/>
    </source>
</evidence>
<organism evidence="3 4">
    <name type="scientific">Laccaria amethystina LaAM-08-1</name>
    <dbReference type="NCBI Taxonomy" id="1095629"/>
    <lineage>
        <taxon>Eukaryota</taxon>
        <taxon>Fungi</taxon>
        <taxon>Dikarya</taxon>
        <taxon>Basidiomycota</taxon>
        <taxon>Agaricomycotina</taxon>
        <taxon>Agaricomycetes</taxon>
        <taxon>Agaricomycetidae</taxon>
        <taxon>Agaricales</taxon>
        <taxon>Agaricineae</taxon>
        <taxon>Hydnangiaceae</taxon>
        <taxon>Laccaria</taxon>
    </lineage>
</organism>
<dbReference type="InterPro" id="IPR029523">
    <property type="entry name" value="INO80B/Ies2"/>
</dbReference>
<reference evidence="3 4" key="1">
    <citation type="submission" date="2014-04" db="EMBL/GenBank/DDBJ databases">
        <authorList>
            <consortium name="DOE Joint Genome Institute"/>
            <person name="Kuo A."/>
            <person name="Kohler A."/>
            <person name="Nagy L.G."/>
            <person name="Floudas D."/>
            <person name="Copeland A."/>
            <person name="Barry K.W."/>
            <person name="Cichocki N."/>
            <person name="Veneault-Fourrey C."/>
            <person name="LaButti K."/>
            <person name="Lindquist E.A."/>
            <person name="Lipzen A."/>
            <person name="Lundell T."/>
            <person name="Morin E."/>
            <person name="Murat C."/>
            <person name="Sun H."/>
            <person name="Tunlid A."/>
            <person name="Henrissat B."/>
            <person name="Grigoriev I.V."/>
            <person name="Hibbett D.S."/>
            <person name="Martin F."/>
            <person name="Nordberg H.P."/>
            <person name="Cantor M.N."/>
            <person name="Hua S.X."/>
        </authorList>
    </citation>
    <scope>NUCLEOTIDE SEQUENCE [LARGE SCALE GENOMIC DNA]</scope>
    <source>
        <strain evidence="3 4">LaAM-08-1</strain>
    </source>
</reference>
<feature type="compositionally biased region" description="Basic residues" evidence="1">
    <location>
        <begin position="187"/>
        <end position="198"/>
    </location>
</feature>
<dbReference type="PANTHER" id="PTHR21561:SF12">
    <property type="entry name" value="INO80 COMPLEX SUBUNIT B"/>
    <property type="match status" value="1"/>
</dbReference>
<evidence type="ECO:0000259" key="2">
    <source>
        <dbReference type="SMART" id="SM01406"/>
    </source>
</evidence>
<dbReference type="OrthoDB" id="2021186at2759"/>
<reference evidence="4" key="2">
    <citation type="submission" date="2015-01" db="EMBL/GenBank/DDBJ databases">
        <title>Evolutionary Origins and Diversification of the Mycorrhizal Mutualists.</title>
        <authorList>
            <consortium name="DOE Joint Genome Institute"/>
            <consortium name="Mycorrhizal Genomics Consortium"/>
            <person name="Kohler A."/>
            <person name="Kuo A."/>
            <person name="Nagy L.G."/>
            <person name="Floudas D."/>
            <person name="Copeland A."/>
            <person name="Barry K.W."/>
            <person name="Cichocki N."/>
            <person name="Veneault-Fourrey C."/>
            <person name="LaButti K."/>
            <person name="Lindquist E.A."/>
            <person name="Lipzen A."/>
            <person name="Lundell T."/>
            <person name="Morin E."/>
            <person name="Murat C."/>
            <person name="Riley R."/>
            <person name="Ohm R."/>
            <person name="Sun H."/>
            <person name="Tunlid A."/>
            <person name="Henrissat B."/>
            <person name="Grigoriev I.V."/>
            <person name="Hibbett D.S."/>
            <person name="Martin F."/>
        </authorList>
    </citation>
    <scope>NUCLEOTIDE SEQUENCE [LARGE SCALE GENOMIC DNA]</scope>
    <source>
        <strain evidence="4">LaAM-08-1</strain>
    </source>
</reference>
<sequence length="338" mass="37353">MTPGLTRSVEDGSGSDMQIDSEVEEDEEQIDVDGEEEELEDEDEDEQVEEEDDQGGDEDDEPAPPVHPKLRIKLKLPTVASSSNSPGTTPDVELSPSKRRRAAEIDVESEDPSQSESERSSRPMTARQAVLASVVDSTHVSLTGRAGNKKQLNESELALRREETARKRKNLSEKKLEDEKLETINRLLKKQSRPRGRRPANAPPLEDTPSATPKVKGKSKLSKEQDVDEDVDVDDTEEKEEAEREGDEKEEPQPVTMYRWVSSTHGDGEDKKMVISFSVPTTLLPPVDSPVPDPIQPSGRGPGVCAIEGCSGARKYRLVKDWSIGACGLDHLRLLEGR</sequence>
<dbReference type="AlphaFoldDB" id="A0A0C9XT51"/>
<dbReference type="GO" id="GO:0031011">
    <property type="term" value="C:Ino80 complex"/>
    <property type="evidence" value="ECO:0007669"/>
    <property type="project" value="InterPro"/>
</dbReference>
<protein>
    <submittedName>
        <fullName evidence="3">Unplaced genomic scaffold K443scaffold_30, whole genome shotgun sequence</fullName>
    </submittedName>
</protein>
<accession>A0A0C9XT51</accession>
<keyword evidence="4" id="KW-1185">Reference proteome</keyword>
<dbReference type="EMBL" id="KN838565">
    <property type="protein sequence ID" value="KIK04894.1"/>
    <property type="molecule type" value="Genomic_DNA"/>
</dbReference>
<dbReference type="PANTHER" id="PTHR21561">
    <property type="entry name" value="INO80 COMPLEX SUBUNIT B"/>
    <property type="match status" value="1"/>
</dbReference>
<dbReference type="Proteomes" id="UP000054477">
    <property type="component" value="Unassembled WGS sequence"/>
</dbReference>
<feature type="compositionally biased region" description="Acidic residues" evidence="1">
    <location>
        <begin position="226"/>
        <end position="250"/>
    </location>
</feature>
<dbReference type="HOGENOM" id="CLU_025281_0_0_1"/>
<feature type="compositionally biased region" description="Polar residues" evidence="1">
    <location>
        <begin position="79"/>
        <end position="88"/>
    </location>
</feature>
<feature type="region of interest" description="Disordered" evidence="1">
    <location>
        <begin position="1"/>
        <end position="268"/>
    </location>
</feature>
<dbReference type="InterPro" id="IPR006880">
    <property type="entry name" value="INO80B_C"/>
</dbReference>
<feature type="compositionally biased region" description="Basic and acidic residues" evidence="1">
    <location>
        <begin position="151"/>
        <end position="183"/>
    </location>
</feature>
<proteinExistence type="predicted"/>
<dbReference type="SMART" id="SM01406">
    <property type="entry name" value="PAPA-1"/>
    <property type="match status" value="1"/>
</dbReference>
<dbReference type="GO" id="GO:0006338">
    <property type="term" value="P:chromatin remodeling"/>
    <property type="evidence" value="ECO:0007669"/>
    <property type="project" value="InterPro"/>
</dbReference>
<feature type="compositionally biased region" description="Acidic residues" evidence="1">
    <location>
        <begin position="19"/>
        <end position="62"/>
    </location>
</feature>
<name>A0A0C9XT51_9AGAR</name>
<dbReference type="STRING" id="1095629.A0A0C9XT51"/>
<dbReference type="Pfam" id="PF04795">
    <property type="entry name" value="PAPA-1"/>
    <property type="match status" value="1"/>
</dbReference>